<dbReference type="PANTHER" id="PTHR34815:SF4">
    <property type="entry name" value="N-ACETYLTRANSFERASE DOMAIN-CONTAINING PROTEIN"/>
    <property type="match status" value="1"/>
</dbReference>
<gene>
    <name evidence="2" type="ORF">AJ79_08467</name>
</gene>
<dbReference type="InterPro" id="IPR016181">
    <property type="entry name" value="Acyl_CoA_acyltransferase"/>
</dbReference>
<dbReference type="Pfam" id="PF00583">
    <property type="entry name" value="Acetyltransf_1"/>
    <property type="match status" value="1"/>
</dbReference>
<sequence length="374" mass="41705">MALPPSISVNGPEGQETMIFSEATPEQLLPCYKLGAVNFAPQLPEKDFIECCEYIGQLPLAQGKGSRFWCLARESNPGHVVAMCKTLHRDLLTRDAAGTREGQGYCIGMVATDARYRRLGLAAFLMNKVAEWMDGPGEGIASMLYSSVGEFYVDKGWKILPASQSTLSVGPGTIINRLDLPRTRSLTAEDIPQLCARDIGEMKADFVRHKLAADEVLMAVVPTPKIVTWLHDWMGFFNMKVTGKVQPSKGAICEDAGVWVYWDHRMIRQELAIQRVRIVANARGSSTLKIEEALAGLLLDALAEAQEWKLPKVVVWNPIPELQRAIHLLKDRFGVEVLDEERTSSNIPSVRWRGGNKEKTARVQVYANEYYAWS</sequence>
<dbReference type="PROSITE" id="PS51186">
    <property type="entry name" value="GNAT"/>
    <property type="match status" value="1"/>
</dbReference>
<dbReference type="EMBL" id="PDNB01000200">
    <property type="protein sequence ID" value="PGG99607.1"/>
    <property type="molecule type" value="Genomic_DNA"/>
</dbReference>
<dbReference type="OrthoDB" id="2020070at2759"/>
<dbReference type="GO" id="GO:0016747">
    <property type="term" value="F:acyltransferase activity, transferring groups other than amino-acyl groups"/>
    <property type="evidence" value="ECO:0007669"/>
    <property type="project" value="InterPro"/>
</dbReference>
<dbReference type="PANTHER" id="PTHR34815">
    <property type="entry name" value="LYSINE ACETYLTRANSFERASE"/>
    <property type="match status" value="1"/>
</dbReference>
<name>A0A2B7WT15_9EURO</name>
<comment type="caution">
    <text evidence="2">The sequence shown here is derived from an EMBL/GenBank/DDBJ whole genome shotgun (WGS) entry which is preliminary data.</text>
</comment>
<reference evidence="2 3" key="1">
    <citation type="submission" date="2017-10" db="EMBL/GenBank/DDBJ databases">
        <title>Comparative genomics in systemic dimorphic fungi from Ajellomycetaceae.</title>
        <authorList>
            <person name="Munoz J.F."/>
            <person name="Mcewen J.G."/>
            <person name="Clay O.K."/>
            <person name="Cuomo C.A."/>
        </authorList>
    </citation>
    <scope>NUCLEOTIDE SEQUENCE [LARGE SCALE GENOMIC DNA]</scope>
    <source>
        <strain evidence="2 3">UAMH5409</strain>
    </source>
</reference>
<dbReference type="AlphaFoldDB" id="A0A2B7WT15"/>
<dbReference type="InterPro" id="IPR055100">
    <property type="entry name" value="GNAT_LYC1-like"/>
</dbReference>
<dbReference type="InterPro" id="IPR000182">
    <property type="entry name" value="GNAT_dom"/>
</dbReference>
<proteinExistence type="predicted"/>
<organism evidence="2 3">
    <name type="scientific">Helicocarpus griseus UAMH5409</name>
    <dbReference type="NCBI Taxonomy" id="1447875"/>
    <lineage>
        <taxon>Eukaryota</taxon>
        <taxon>Fungi</taxon>
        <taxon>Dikarya</taxon>
        <taxon>Ascomycota</taxon>
        <taxon>Pezizomycotina</taxon>
        <taxon>Eurotiomycetes</taxon>
        <taxon>Eurotiomycetidae</taxon>
        <taxon>Onygenales</taxon>
        <taxon>Ajellomycetaceae</taxon>
        <taxon>Helicocarpus</taxon>
    </lineage>
</organism>
<dbReference type="Pfam" id="PF22998">
    <property type="entry name" value="GNAT_LYC1-like"/>
    <property type="match status" value="1"/>
</dbReference>
<dbReference type="InterPro" id="IPR053013">
    <property type="entry name" value="LAT"/>
</dbReference>
<dbReference type="Gene3D" id="3.40.630.30">
    <property type="match status" value="1"/>
</dbReference>
<dbReference type="SUPFAM" id="SSF55729">
    <property type="entry name" value="Acyl-CoA N-acyltransferases (Nat)"/>
    <property type="match status" value="1"/>
</dbReference>
<feature type="domain" description="N-acetyltransferase" evidence="1">
    <location>
        <begin position="18"/>
        <end position="181"/>
    </location>
</feature>
<dbReference type="Proteomes" id="UP000223968">
    <property type="component" value="Unassembled WGS sequence"/>
</dbReference>
<dbReference type="STRING" id="1447875.A0A2B7WT15"/>
<protein>
    <recommendedName>
        <fullName evidence="1">N-acetyltransferase domain-containing protein</fullName>
    </recommendedName>
</protein>
<evidence type="ECO:0000313" key="3">
    <source>
        <dbReference type="Proteomes" id="UP000223968"/>
    </source>
</evidence>
<keyword evidence="3" id="KW-1185">Reference proteome</keyword>
<evidence type="ECO:0000313" key="2">
    <source>
        <dbReference type="EMBL" id="PGG99607.1"/>
    </source>
</evidence>
<evidence type="ECO:0000259" key="1">
    <source>
        <dbReference type="PROSITE" id="PS51186"/>
    </source>
</evidence>
<accession>A0A2B7WT15</accession>